<dbReference type="PANTHER" id="PTHR34322:SF2">
    <property type="entry name" value="TRANSPOSASE IS200-LIKE DOMAIN-CONTAINING PROTEIN"/>
    <property type="match status" value="1"/>
</dbReference>
<dbReference type="GO" id="GO:0006313">
    <property type="term" value="P:DNA transposition"/>
    <property type="evidence" value="ECO:0007669"/>
    <property type="project" value="InterPro"/>
</dbReference>
<dbReference type="InterPro" id="IPR002686">
    <property type="entry name" value="Transposase_17"/>
</dbReference>
<dbReference type="GO" id="GO:0003677">
    <property type="term" value="F:DNA binding"/>
    <property type="evidence" value="ECO:0007669"/>
    <property type="project" value="InterPro"/>
</dbReference>
<dbReference type="GO" id="GO:0004803">
    <property type="term" value="F:transposase activity"/>
    <property type="evidence" value="ECO:0007669"/>
    <property type="project" value="InterPro"/>
</dbReference>
<dbReference type="PANTHER" id="PTHR34322">
    <property type="entry name" value="TRANSPOSASE, Y1_TNP DOMAIN-CONTAINING"/>
    <property type="match status" value="1"/>
</dbReference>
<reference evidence="2 3" key="1">
    <citation type="submission" date="2019-02" db="EMBL/GenBank/DDBJ databases">
        <title>Deep-cultivation of Planctomycetes and their phenomic and genomic characterization uncovers novel biology.</title>
        <authorList>
            <person name="Wiegand S."/>
            <person name="Jogler M."/>
            <person name="Boedeker C."/>
            <person name="Pinto D."/>
            <person name="Vollmers J."/>
            <person name="Rivas-Marin E."/>
            <person name="Kohn T."/>
            <person name="Peeters S.H."/>
            <person name="Heuer A."/>
            <person name="Rast P."/>
            <person name="Oberbeckmann S."/>
            <person name="Bunk B."/>
            <person name="Jeske O."/>
            <person name="Meyerdierks A."/>
            <person name="Storesund J.E."/>
            <person name="Kallscheuer N."/>
            <person name="Luecker S."/>
            <person name="Lage O.M."/>
            <person name="Pohl T."/>
            <person name="Merkel B.J."/>
            <person name="Hornburger P."/>
            <person name="Mueller R.-W."/>
            <person name="Bruemmer F."/>
            <person name="Labrenz M."/>
            <person name="Spormann A.M."/>
            <person name="Op Den Camp H."/>
            <person name="Overmann J."/>
            <person name="Amann R."/>
            <person name="Jetten M.S.M."/>
            <person name="Mascher T."/>
            <person name="Medema M.H."/>
            <person name="Devos D.P."/>
            <person name="Kaster A.-K."/>
            <person name="Ovreas L."/>
            <person name="Rohde M."/>
            <person name="Galperin M.Y."/>
            <person name="Jogler C."/>
        </authorList>
    </citation>
    <scope>NUCLEOTIDE SEQUENCE [LARGE SCALE GENOMIC DNA]</scope>
    <source>
        <strain evidence="2 3">Poly51</strain>
    </source>
</reference>
<dbReference type="Gene3D" id="3.30.70.1290">
    <property type="entry name" value="Transposase IS200-like"/>
    <property type="match status" value="1"/>
</dbReference>
<organism evidence="2 3">
    <name type="scientific">Rubripirellula tenax</name>
    <dbReference type="NCBI Taxonomy" id="2528015"/>
    <lineage>
        <taxon>Bacteria</taxon>
        <taxon>Pseudomonadati</taxon>
        <taxon>Planctomycetota</taxon>
        <taxon>Planctomycetia</taxon>
        <taxon>Pirellulales</taxon>
        <taxon>Pirellulaceae</taxon>
        <taxon>Rubripirellula</taxon>
    </lineage>
</organism>
<evidence type="ECO:0000313" key="3">
    <source>
        <dbReference type="Proteomes" id="UP000318288"/>
    </source>
</evidence>
<comment type="caution">
    <text evidence="2">The sequence shown here is derived from an EMBL/GenBank/DDBJ whole genome shotgun (WGS) entry which is preliminary data.</text>
</comment>
<dbReference type="SUPFAM" id="SSF143422">
    <property type="entry name" value="Transposase IS200-like"/>
    <property type="match status" value="1"/>
</dbReference>
<gene>
    <name evidence="2" type="ORF">Poly51_44690</name>
</gene>
<sequence length="357" mass="40880">MPRLARGEVLDPAEIQIVHCVQRCVRRAFLCGDDPVSGQSFEHRRQWIRQRLEFLASVFAVDCLTYTVMHNHIHLVLRSRPDVLATWSDEDVARRWLRLFPHRRNKDGSPAEPTQPEVNMIVNDPDRLAERRARLSDLSWWMRCTAENIARRSNAEDRVTGHFWEGRYKAVVLLDEASLLACSAYVDLNPIRAAIAETPEASSYTGAKDRIDDLTHREDRTRMSTHDWERSRRRQKSGWMSPIEISEREDAIGADVDGSGRRASKKGFLSISMLRYLELLDWTGRKLQQDKAGSIPSHLAPILARLGLDSDGWCDLVKKFGRTFKRAAGTVESLANEATRRNRQWLCSPGNPLQSAR</sequence>
<accession>A0A5C6EMP9</accession>
<name>A0A5C6EMP9_9BACT</name>
<feature type="domain" description="Transposase IS200-like" evidence="1">
    <location>
        <begin position="13"/>
        <end position="189"/>
    </location>
</feature>
<proteinExistence type="predicted"/>
<keyword evidence="3" id="KW-1185">Reference proteome</keyword>
<evidence type="ECO:0000313" key="2">
    <source>
        <dbReference type="EMBL" id="TWU48569.1"/>
    </source>
</evidence>
<dbReference type="EMBL" id="SJPW01000006">
    <property type="protein sequence ID" value="TWU48569.1"/>
    <property type="molecule type" value="Genomic_DNA"/>
</dbReference>
<dbReference type="Proteomes" id="UP000318288">
    <property type="component" value="Unassembled WGS sequence"/>
</dbReference>
<dbReference type="InterPro" id="IPR036515">
    <property type="entry name" value="Transposase_17_sf"/>
</dbReference>
<dbReference type="SMART" id="SM01321">
    <property type="entry name" value="Y1_Tnp"/>
    <property type="match status" value="1"/>
</dbReference>
<protein>
    <recommendedName>
        <fullName evidence="1">Transposase IS200-like domain-containing protein</fullName>
    </recommendedName>
</protein>
<dbReference type="OrthoDB" id="9814067at2"/>
<dbReference type="AlphaFoldDB" id="A0A5C6EMP9"/>
<evidence type="ECO:0000259" key="1">
    <source>
        <dbReference type="SMART" id="SM01321"/>
    </source>
</evidence>